<dbReference type="CDD" id="cd06577">
    <property type="entry name" value="PASTA_pknB"/>
    <property type="match status" value="1"/>
</dbReference>
<proteinExistence type="predicted"/>
<gene>
    <name evidence="1" type="ORF">G5B46_15225</name>
</gene>
<dbReference type="RefSeq" id="WP_165259990.1">
    <property type="nucleotide sequence ID" value="NZ_JAAKGT010000007.1"/>
</dbReference>
<protein>
    <recommendedName>
        <fullName evidence="2">PASTA domain-containing protein</fullName>
    </recommendedName>
</protein>
<sequence>MSTAFSWTARLTDADGAVAAGASLDVQLFDLKTGAWASASSAKTDAAGTAKGAGTIADDTLPFAPAFRLVEGAGVISASPEFTRNARTGALAIDFGQVRRLAVQETVIARTLSARTLRTAAPIGGVVATDAAIAATPTVDAAAIRAQAVDDTTKTFTARLAKNDQDLAARDAQISTQSKQITERDAQITTLRAEKADITAARAKSDQDLAARDVQIASQSKALGERDAQIAAVRAQAADDAAKSNARLAQRDQELAGRDAQLVERSRVVAEQEKEISGLRATLVAKDLEIEDIKATRTPDPTTGTTGGTTAGTTAGVINPAVASTLRTVAVTDLATTMATQLDSAQKTLKPTGFSLGAIQVSAKGILRDSGSMEFLDADTLKTLPQDSLSDLKFQFIPEKVASEDDGPRVPDVLQLTESAVRRVLTSVGLVLEASTGPRGLNPAVAPGQAMVQSPGAGSIIARGARVMVIFADEQGA</sequence>
<comment type="caution">
    <text evidence="1">The sequence shown here is derived from an EMBL/GenBank/DDBJ whole genome shotgun (WGS) entry which is preliminary data.</text>
</comment>
<dbReference type="AlphaFoldDB" id="A0A6G4R061"/>
<reference evidence="1" key="1">
    <citation type="submission" date="2020-02" db="EMBL/GenBank/DDBJ databases">
        <authorList>
            <person name="Gao J."/>
            <person name="Sun J."/>
        </authorList>
    </citation>
    <scope>NUCLEOTIDE SEQUENCE</scope>
    <source>
        <strain evidence="1">602-2</strain>
    </source>
</reference>
<dbReference type="InterPro" id="IPR005543">
    <property type="entry name" value="PASTA_dom"/>
</dbReference>
<evidence type="ECO:0008006" key="2">
    <source>
        <dbReference type="Google" id="ProtNLM"/>
    </source>
</evidence>
<dbReference type="Gene3D" id="3.30.10.20">
    <property type="match status" value="1"/>
</dbReference>
<dbReference type="EMBL" id="JAAKGT010000007">
    <property type="protein sequence ID" value="NGM50964.1"/>
    <property type="molecule type" value="Genomic_DNA"/>
</dbReference>
<name>A0A6G4R061_9CAUL</name>
<accession>A0A6G4R061</accession>
<organism evidence="1">
    <name type="scientific">Caulobacter sp. 602-2</name>
    <dbReference type="NCBI Taxonomy" id="2710887"/>
    <lineage>
        <taxon>Bacteria</taxon>
        <taxon>Pseudomonadati</taxon>
        <taxon>Pseudomonadota</taxon>
        <taxon>Alphaproteobacteria</taxon>
        <taxon>Caulobacterales</taxon>
        <taxon>Caulobacteraceae</taxon>
        <taxon>Caulobacter</taxon>
    </lineage>
</organism>
<evidence type="ECO:0000313" key="1">
    <source>
        <dbReference type="EMBL" id="NGM50964.1"/>
    </source>
</evidence>